<organism evidence="3 4">
    <name type="scientific">Clonostachys byssicola</name>
    <dbReference type="NCBI Taxonomy" id="160290"/>
    <lineage>
        <taxon>Eukaryota</taxon>
        <taxon>Fungi</taxon>
        <taxon>Dikarya</taxon>
        <taxon>Ascomycota</taxon>
        <taxon>Pezizomycotina</taxon>
        <taxon>Sordariomycetes</taxon>
        <taxon>Hypocreomycetidae</taxon>
        <taxon>Hypocreales</taxon>
        <taxon>Bionectriaceae</taxon>
        <taxon>Clonostachys</taxon>
    </lineage>
</organism>
<evidence type="ECO:0000256" key="2">
    <source>
        <dbReference type="SAM" id="Phobius"/>
    </source>
</evidence>
<keyword evidence="4" id="KW-1185">Reference proteome</keyword>
<feature type="transmembrane region" description="Helical" evidence="2">
    <location>
        <begin position="36"/>
        <end position="56"/>
    </location>
</feature>
<keyword evidence="2" id="KW-1133">Transmembrane helix</keyword>
<feature type="transmembrane region" description="Helical" evidence="2">
    <location>
        <begin position="212"/>
        <end position="231"/>
    </location>
</feature>
<dbReference type="OrthoDB" id="4922812at2759"/>
<dbReference type="EMBL" id="CABFNO020001476">
    <property type="protein sequence ID" value="CAG9990970.1"/>
    <property type="molecule type" value="Genomic_DNA"/>
</dbReference>
<comment type="caution">
    <text evidence="3">The sequence shown here is derived from an EMBL/GenBank/DDBJ whole genome shotgun (WGS) entry which is preliminary data.</text>
</comment>
<accession>A0A9N9Y2A9</accession>
<feature type="region of interest" description="Disordered" evidence="1">
    <location>
        <begin position="1"/>
        <end position="22"/>
    </location>
</feature>
<reference evidence="4" key="1">
    <citation type="submission" date="2019-06" db="EMBL/GenBank/DDBJ databases">
        <authorList>
            <person name="Broberg M."/>
        </authorList>
    </citation>
    <scope>NUCLEOTIDE SEQUENCE [LARGE SCALE GENOMIC DNA]</scope>
</reference>
<dbReference type="AlphaFoldDB" id="A0A9N9Y2A9"/>
<keyword evidence="2" id="KW-0472">Membrane</keyword>
<evidence type="ECO:0000313" key="4">
    <source>
        <dbReference type="Proteomes" id="UP000754883"/>
    </source>
</evidence>
<keyword evidence="2" id="KW-0812">Transmembrane</keyword>
<gene>
    <name evidence="3" type="ORF">CBYS24578_00007196</name>
</gene>
<proteinExistence type="predicted"/>
<evidence type="ECO:0000256" key="1">
    <source>
        <dbReference type="SAM" id="MobiDB-lite"/>
    </source>
</evidence>
<evidence type="ECO:0000313" key="3">
    <source>
        <dbReference type="EMBL" id="CAG9990970.1"/>
    </source>
</evidence>
<reference evidence="3 4" key="2">
    <citation type="submission" date="2021-10" db="EMBL/GenBank/DDBJ databases">
        <authorList>
            <person name="Piombo E."/>
        </authorList>
    </citation>
    <scope>NUCLEOTIDE SEQUENCE [LARGE SCALE GENOMIC DNA]</scope>
</reference>
<sequence>MRESPRALQEADSPPLSNPNPATKVSRTYFDISSSIRLGCMEPILLLCTFFAVLIYHTRKSVPLYAAKFRKASKTPLHIHMVAGAAEIIRYHITALTDQPSPDLLDLVLCLLQSATTLHLAKTLIRGDQTTRPTYQVTGLARPFLTLAALYTDDEQLHRGSVKLVNGFIYVRLIIFSYRVLNLDRVFTGPAVYAHAIFIGGLLAVYEAGFPFGVPAFVIQVGLMISLHRFVTDYVQRKRTTGHRPQHIKLGIHIRLLLFAGIADLQTIKWYQKPPELMLKINDSYGTNQET</sequence>
<feature type="transmembrane region" description="Helical" evidence="2">
    <location>
        <begin position="186"/>
        <end position="206"/>
    </location>
</feature>
<protein>
    <submittedName>
        <fullName evidence="3">Uncharacterized protein</fullName>
    </submittedName>
</protein>
<dbReference type="Proteomes" id="UP000754883">
    <property type="component" value="Unassembled WGS sequence"/>
</dbReference>
<name>A0A9N9Y2A9_9HYPO</name>